<dbReference type="RefSeq" id="WP_014150973.1">
    <property type="nucleotide sequence ID" value="NC_016113.1"/>
</dbReference>
<keyword evidence="7" id="KW-0614">Plasmid</keyword>
<organism evidence="7 8">
    <name type="scientific">Streptantibioticus cattleyicolor (strain ATCC 35852 / DSM 46488 / JCM 4925 / NBRC 14057 / NRRL 8057)</name>
    <name type="common">Streptomyces cattleya</name>
    <dbReference type="NCBI Taxonomy" id="1003195"/>
    <lineage>
        <taxon>Bacteria</taxon>
        <taxon>Bacillati</taxon>
        <taxon>Actinomycetota</taxon>
        <taxon>Actinomycetes</taxon>
        <taxon>Kitasatosporales</taxon>
        <taxon>Streptomycetaceae</taxon>
        <taxon>Streptantibioticus</taxon>
    </lineage>
</organism>
<evidence type="ECO:0000256" key="1">
    <source>
        <dbReference type="ARBA" id="ARBA00022679"/>
    </source>
</evidence>
<dbReference type="KEGG" id="scy:SCATT_p12230"/>
<geneLocation type="plasmid" evidence="7 8">
    <name>pSCATT</name>
</geneLocation>
<evidence type="ECO:0000313" key="7">
    <source>
        <dbReference type="EMBL" id="AEW99416.1"/>
    </source>
</evidence>
<feature type="domain" description="Maltokinase N-terminal cap" evidence="6">
    <location>
        <begin position="20"/>
        <end position="107"/>
    </location>
</feature>
<dbReference type="GO" id="GO:0016301">
    <property type="term" value="F:kinase activity"/>
    <property type="evidence" value="ECO:0007669"/>
    <property type="project" value="UniProtKB-KW"/>
</dbReference>
<dbReference type="Pfam" id="PF18085">
    <property type="entry name" value="Mak_N_cap"/>
    <property type="match status" value="1"/>
</dbReference>
<keyword evidence="4" id="KW-0067">ATP-binding</keyword>
<evidence type="ECO:0000313" key="8">
    <source>
        <dbReference type="Proteomes" id="UP000007842"/>
    </source>
</evidence>
<reference evidence="8" key="1">
    <citation type="submission" date="2011-12" db="EMBL/GenBank/DDBJ databases">
        <title>Complete genome sequence of Streptomyces cattleya strain DSM 46488.</title>
        <authorList>
            <person name="Ou H.-Y."/>
            <person name="Li P."/>
            <person name="Zhao C."/>
            <person name="O'Hagan D."/>
            <person name="Deng Z."/>
        </authorList>
    </citation>
    <scope>NUCLEOTIDE SEQUENCE [LARGE SCALE GENOMIC DNA]</scope>
    <source>
        <strain evidence="8">ATCC 35852 / DSM 46488 / JCM 4925 / NBRC 14057 / NRRL 8057</strain>
        <plasmid evidence="8">Plasmid pSCATT</plasmid>
    </source>
</reference>
<accession>G8XF74</accession>
<sequence>MAVIHQTTLRPTKGELLTAWLPTRPWYRGTADGPRLEAAGGFRLDDPDGAVGIEFILVTDVAGAEPVTYLVPLSYRGAPLDGADHALVGTMEHGVLGRRWVYDGCHDPVVVAQLLALIEGRAQAQDQNVSDAPDPTVVRAFTGDPATPARPAGTAVDGADHTEVPTSPGTALRLIRVVRPGTEAPAALGHVSGPWRRPDGDRVQGVLAYLSA</sequence>
<name>F8JM60_STREN</name>
<evidence type="ECO:0000256" key="4">
    <source>
        <dbReference type="ARBA" id="ARBA00022840"/>
    </source>
</evidence>
<dbReference type="GO" id="GO:0005524">
    <property type="term" value="F:ATP binding"/>
    <property type="evidence" value="ECO:0007669"/>
    <property type="project" value="UniProtKB-KW"/>
</dbReference>
<protein>
    <recommendedName>
        <fullName evidence="6">Maltokinase N-terminal cap domain-containing protein</fullName>
    </recommendedName>
</protein>
<proteinExistence type="predicted"/>
<evidence type="ECO:0000256" key="2">
    <source>
        <dbReference type="ARBA" id="ARBA00022741"/>
    </source>
</evidence>
<feature type="region of interest" description="Disordered" evidence="5">
    <location>
        <begin position="142"/>
        <end position="167"/>
    </location>
</feature>
<dbReference type="OrthoDB" id="3787729at2"/>
<accession>F8JM60</accession>
<evidence type="ECO:0000256" key="5">
    <source>
        <dbReference type="SAM" id="MobiDB-lite"/>
    </source>
</evidence>
<evidence type="ECO:0000259" key="6">
    <source>
        <dbReference type="Pfam" id="PF18085"/>
    </source>
</evidence>
<keyword evidence="2" id="KW-0547">Nucleotide-binding</keyword>
<dbReference type="InterPro" id="IPR040999">
    <property type="entry name" value="Mak_N_cap"/>
</dbReference>
<dbReference type="HOGENOM" id="CLU_108515_0_0_11"/>
<dbReference type="KEGG" id="sct:SCAT_p0518"/>
<keyword evidence="8" id="KW-1185">Reference proteome</keyword>
<dbReference type="EMBL" id="CP003229">
    <property type="protein sequence ID" value="AEW99416.1"/>
    <property type="molecule type" value="Genomic_DNA"/>
</dbReference>
<keyword evidence="1" id="KW-0808">Transferase</keyword>
<evidence type="ECO:0000256" key="3">
    <source>
        <dbReference type="ARBA" id="ARBA00022777"/>
    </source>
</evidence>
<keyword evidence="3" id="KW-0418">Kinase</keyword>
<dbReference type="PATRIC" id="fig|1003195.11.peg.498"/>
<dbReference type="AlphaFoldDB" id="F8JM60"/>
<gene>
    <name evidence="7" type="ordered locus">SCATT_p12230</name>
</gene>
<dbReference type="Proteomes" id="UP000007842">
    <property type="component" value="Plasmid pSCATT"/>
</dbReference>